<reference evidence="2 3" key="1">
    <citation type="journal article" date="2012" name="Genome Biol.">
        <title>Sequencing three crocodilian genomes to illuminate the evolution of archosaurs and amniotes.</title>
        <authorList>
            <person name="St John J.A."/>
            <person name="Braun E.L."/>
            <person name="Isberg S.R."/>
            <person name="Miles L.G."/>
            <person name="Chong A.Y."/>
            <person name="Gongora J."/>
            <person name="Dalzell P."/>
            <person name="Moran C."/>
            <person name="Bed'hom B."/>
            <person name="Abzhanov A."/>
            <person name="Burgess S.C."/>
            <person name="Cooksey A.M."/>
            <person name="Castoe T.A."/>
            <person name="Crawford N.G."/>
            <person name="Densmore L.D."/>
            <person name="Drew J.C."/>
            <person name="Edwards S.V."/>
            <person name="Faircloth B.C."/>
            <person name="Fujita M.K."/>
            <person name="Greenwold M.J."/>
            <person name="Hoffmann F.G."/>
            <person name="Howard J.M."/>
            <person name="Iguchi T."/>
            <person name="Janes D.E."/>
            <person name="Khan S.Y."/>
            <person name="Kohno S."/>
            <person name="de Koning A.J."/>
            <person name="Lance S.L."/>
            <person name="McCarthy F.M."/>
            <person name="McCormack J.E."/>
            <person name="Merchant M.E."/>
            <person name="Peterson D.G."/>
            <person name="Pollock D.D."/>
            <person name="Pourmand N."/>
            <person name="Raney B.J."/>
            <person name="Roessler K.A."/>
            <person name="Sanford J.R."/>
            <person name="Sawyer R.H."/>
            <person name="Schmidt C.J."/>
            <person name="Triplett E.W."/>
            <person name="Tuberville T.D."/>
            <person name="Venegas-Anaya M."/>
            <person name="Howard J.T."/>
            <person name="Jarvis E.D."/>
            <person name="Guillette L.J.Jr."/>
            <person name="Glenn T.C."/>
            <person name="Green R.E."/>
            <person name="Ray D.A."/>
        </authorList>
    </citation>
    <scope>NUCLEOTIDE SEQUENCE [LARGE SCALE GENOMIC DNA]</scope>
    <source>
        <strain evidence="2">KSC_2009_1</strain>
    </source>
</reference>
<keyword evidence="3" id="KW-1185">Reference proteome</keyword>
<evidence type="ECO:0008006" key="4">
    <source>
        <dbReference type="Google" id="ProtNLM"/>
    </source>
</evidence>
<protein>
    <recommendedName>
        <fullName evidence="4">DDE Tnp4 domain-containing protein</fullName>
    </recommendedName>
</protein>
<feature type="compositionally biased region" description="Polar residues" evidence="1">
    <location>
        <begin position="108"/>
        <end position="124"/>
    </location>
</feature>
<sequence length="182" mass="20809">MNIYVSCTGSTTDAQIFRNSTLAALVESGRFAPTVPDLQLGDVTILPHLIWNSMYPPLLWLMHPYTGHLNQSHVRFNWYLAQSSFRSLKGCWCTFTAHLKFTEPSSQPAHCTTSVRPGENSSTRPGWRKHDKGFWQQECELWCQCRWASSPEDLGEPRTQQWQPGHGVHNVVTDHLLHQPPQ</sequence>
<evidence type="ECO:0000256" key="1">
    <source>
        <dbReference type="SAM" id="MobiDB-lite"/>
    </source>
</evidence>
<proteinExistence type="predicted"/>
<dbReference type="EMBL" id="AKHW03006155">
    <property type="protein sequence ID" value="KYO24021.1"/>
    <property type="molecule type" value="Genomic_DNA"/>
</dbReference>
<dbReference type="Proteomes" id="UP000050525">
    <property type="component" value="Unassembled WGS sequence"/>
</dbReference>
<feature type="region of interest" description="Disordered" evidence="1">
    <location>
        <begin position="108"/>
        <end position="127"/>
    </location>
</feature>
<name>A0A151MHN6_ALLMI</name>
<organism evidence="2 3">
    <name type="scientific">Alligator mississippiensis</name>
    <name type="common">American alligator</name>
    <dbReference type="NCBI Taxonomy" id="8496"/>
    <lineage>
        <taxon>Eukaryota</taxon>
        <taxon>Metazoa</taxon>
        <taxon>Chordata</taxon>
        <taxon>Craniata</taxon>
        <taxon>Vertebrata</taxon>
        <taxon>Euteleostomi</taxon>
        <taxon>Archelosauria</taxon>
        <taxon>Archosauria</taxon>
        <taxon>Crocodylia</taxon>
        <taxon>Alligatoridae</taxon>
        <taxon>Alligatorinae</taxon>
        <taxon>Alligator</taxon>
    </lineage>
</organism>
<evidence type="ECO:0000313" key="3">
    <source>
        <dbReference type="Proteomes" id="UP000050525"/>
    </source>
</evidence>
<accession>A0A151MHN6</accession>
<dbReference type="AlphaFoldDB" id="A0A151MHN6"/>
<gene>
    <name evidence="2" type="ORF">Y1Q_0004610</name>
</gene>
<comment type="caution">
    <text evidence="2">The sequence shown here is derived from an EMBL/GenBank/DDBJ whole genome shotgun (WGS) entry which is preliminary data.</text>
</comment>
<evidence type="ECO:0000313" key="2">
    <source>
        <dbReference type="EMBL" id="KYO24021.1"/>
    </source>
</evidence>